<protein>
    <submittedName>
        <fullName evidence="1">Uncharacterized protein</fullName>
    </submittedName>
</protein>
<name>A0A0W0FIE7_MONRR</name>
<accession>A0A0W0FIE7</accession>
<dbReference type="EMBL" id="LATX01001930">
    <property type="protein sequence ID" value="KTB36070.1"/>
    <property type="molecule type" value="Genomic_DNA"/>
</dbReference>
<dbReference type="Proteomes" id="UP000054988">
    <property type="component" value="Unassembled WGS sequence"/>
</dbReference>
<reference evidence="1 2" key="1">
    <citation type="submission" date="2015-12" db="EMBL/GenBank/DDBJ databases">
        <title>Draft genome sequence of Moniliophthora roreri, the causal agent of frosty pod rot of cacao.</title>
        <authorList>
            <person name="Aime M.C."/>
            <person name="Diaz-Valderrama J.R."/>
            <person name="Kijpornyongpan T."/>
            <person name="Phillips-Mora W."/>
        </authorList>
    </citation>
    <scope>NUCLEOTIDE SEQUENCE [LARGE SCALE GENOMIC DNA]</scope>
    <source>
        <strain evidence="1 2">MCA 2952</strain>
    </source>
</reference>
<sequence>MTFQLWFNVDGDGPSKSIHLIPVADKPQAIGTVASMIPSTLIKIMNLKTTVILAAITLVFGSPVDVSDLPPHDGKLIDTDELIWGRRAEDGKLIDTDELIWGRRAEDGKLIETDEFIWGRRAEDSNLIETDEFIWGRRAETFITIGCFINVDGNESKRREEPRAASSL</sequence>
<organism evidence="1 2">
    <name type="scientific">Moniliophthora roreri</name>
    <name type="common">Frosty pod rot fungus</name>
    <name type="synonym">Monilia roreri</name>
    <dbReference type="NCBI Taxonomy" id="221103"/>
    <lineage>
        <taxon>Eukaryota</taxon>
        <taxon>Fungi</taxon>
        <taxon>Dikarya</taxon>
        <taxon>Basidiomycota</taxon>
        <taxon>Agaricomycotina</taxon>
        <taxon>Agaricomycetes</taxon>
        <taxon>Agaricomycetidae</taxon>
        <taxon>Agaricales</taxon>
        <taxon>Marasmiineae</taxon>
        <taxon>Marasmiaceae</taxon>
        <taxon>Moniliophthora</taxon>
    </lineage>
</organism>
<evidence type="ECO:0000313" key="2">
    <source>
        <dbReference type="Proteomes" id="UP000054988"/>
    </source>
</evidence>
<evidence type="ECO:0000313" key="1">
    <source>
        <dbReference type="EMBL" id="KTB36070.1"/>
    </source>
</evidence>
<gene>
    <name evidence="1" type="ORF">WG66_11353</name>
</gene>
<comment type="caution">
    <text evidence="1">The sequence shown here is derived from an EMBL/GenBank/DDBJ whole genome shotgun (WGS) entry which is preliminary data.</text>
</comment>
<proteinExistence type="predicted"/>
<dbReference type="AlphaFoldDB" id="A0A0W0FIE7"/>